<dbReference type="AlphaFoldDB" id="A0A4R2RM48"/>
<feature type="transmembrane region" description="Helical" evidence="7">
    <location>
        <begin position="45"/>
        <end position="68"/>
    </location>
</feature>
<keyword evidence="5 7" id="KW-1133">Transmembrane helix</keyword>
<comment type="subcellular location">
    <subcellularLocation>
        <location evidence="1">Cell membrane</location>
        <topology evidence="1">Multi-pass membrane protein</topology>
    </subcellularLocation>
</comment>
<evidence type="ECO:0000256" key="4">
    <source>
        <dbReference type="ARBA" id="ARBA00022692"/>
    </source>
</evidence>
<proteinExistence type="inferred from homology"/>
<evidence type="ECO:0000256" key="3">
    <source>
        <dbReference type="ARBA" id="ARBA00022475"/>
    </source>
</evidence>
<evidence type="ECO:0000313" key="9">
    <source>
        <dbReference type="Proteomes" id="UP000294813"/>
    </source>
</evidence>
<dbReference type="OrthoDB" id="1683095at2"/>
<feature type="transmembrane region" description="Helical" evidence="7">
    <location>
        <begin position="12"/>
        <end position="33"/>
    </location>
</feature>
<evidence type="ECO:0000256" key="5">
    <source>
        <dbReference type="ARBA" id="ARBA00022989"/>
    </source>
</evidence>
<comment type="similarity">
    <text evidence="2">Belongs to the UPF0719 family.</text>
</comment>
<feature type="transmembrane region" description="Helical" evidence="7">
    <location>
        <begin position="74"/>
        <end position="95"/>
    </location>
</feature>
<accession>A0A4R2RM48</accession>
<evidence type="ECO:0000313" key="8">
    <source>
        <dbReference type="EMBL" id="TCP63988.1"/>
    </source>
</evidence>
<organism evidence="8 9">
    <name type="scientific">Heliophilum fasciatum</name>
    <dbReference type="NCBI Taxonomy" id="35700"/>
    <lineage>
        <taxon>Bacteria</taxon>
        <taxon>Bacillati</taxon>
        <taxon>Bacillota</taxon>
        <taxon>Clostridia</taxon>
        <taxon>Eubacteriales</taxon>
        <taxon>Heliobacteriaceae</taxon>
        <taxon>Heliophilum</taxon>
    </lineage>
</organism>
<dbReference type="Pfam" id="PF03994">
    <property type="entry name" value="DUF350"/>
    <property type="match status" value="1"/>
</dbReference>
<reference evidence="8 9" key="1">
    <citation type="submission" date="2019-03" db="EMBL/GenBank/DDBJ databases">
        <title>Genomic Encyclopedia of Type Strains, Phase IV (KMG-IV): sequencing the most valuable type-strain genomes for metagenomic binning, comparative biology and taxonomic classification.</title>
        <authorList>
            <person name="Goeker M."/>
        </authorList>
    </citation>
    <scope>NUCLEOTIDE SEQUENCE [LARGE SCALE GENOMIC DNA]</scope>
    <source>
        <strain evidence="8 9">DSM 11170</strain>
    </source>
</reference>
<keyword evidence="3" id="KW-1003">Cell membrane</keyword>
<keyword evidence="6 7" id="KW-0472">Membrane</keyword>
<name>A0A4R2RM48_9FIRM</name>
<dbReference type="RefSeq" id="WP_131919340.1">
    <property type="nucleotide sequence ID" value="NZ_JAOQNU010000012.1"/>
</dbReference>
<feature type="transmembrane region" description="Helical" evidence="7">
    <location>
        <begin position="115"/>
        <end position="134"/>
    </location>
</feature>
<gene>
    <name evidence="8" type="ORF">EDD73_11338</name>
</gene>
<dbReference type="PANTHER" id="PTHR40043">
    <property type="entry name" value="UPF0719 INNER MEMBRANE PROTEIN YJFL"/>
    <property type="match status" value="1"/>
</dbReference>
<evidence type="ECO:0000256" key="1">
    <source>
        <dbReference type="ARBA" id="ARBA00004651"/>
    </source>
</evidence>
<dbReference type="InterPro" id="IPR007140">
    <property type="entry name" value="DUF350"/>
</dbReference>
<dbReference type="PANTHER" id="PTHR40043:SF1">
    <property type="entry name" value="UPF0719 INNER MEMBRANE PROTEIN YJFL"/>
    <property type="match status" value="1"/>
</dbReference>
<keyword evidence="9" id="KW-1185">Reference proteome</keyword>
<sequence length="135" mass="14122">MLGVETASMANAALWTVVCLLLQGLAQLLLHWITPYDDWKEISNGNTAAAIVVAAQAIAIALILYHAVIGNETIVQAIIWGIVGILLTVGSYVLFELATPKINIGEKIREGNAAVALVAAALMLMTAIIVSGAIS</sequence>
<evidence type="ECO:0000256" key="6">
    <source>
        <dbReference type="ARBA" id="ARBA00023136"/>
    </source>
</evidence>
<protein>
    <submittedName>
        <fullName evidence="8">Putative membrane protein</fullName>
    </submittedName>
</protein>
<evidence type="ECO:0000256" key="7">
    <source>
        <dbReference type="SAM" id="Phobius"/>
    </source>
</evidence>
<dbReference type="GO" id="GO:0005886">
    <property type="term" value="C:plasma membrane"/>
    <property type="evidence" value="ECO:0007669"/>
    <property type="project" value="UniProtKB-SubCell"/>
</dbReference>
<evidence type="ECO:0000256" key="2">
    <source>
        <dbReference type="ARBA" id="ARBA00005779"/>
    </source>
</evidence>
<dbReference type="Proteomes" id="UP000294813">
    <property type="component" value="Unassembled WGS sequence"/>
</dbReference>
<keyword evidence="4 7" id="KW-0812">Transmembrane</keyword>
<dbReference type="EMBL" id="SLXT01000013">
    <property type="protein sequence ID" value="TCP63988.1"/>
    <property type="molecule type" value="Genomic_DNA"/>
</dbReference>
<comment type="caution">
    <text evidence="8">The sequence shown here is derived from an EMBL/GenBank/DDBJ whole genome shotgun (WGS) entry which is preliminary data.</text>
</comment>